<evidence type="ECO:0000256" key="8">
    <source>
        <dbReference type="ARBA" id="ARBA00047481"/>
    </source>
</evidence>
<comment type="cofactor">
    <cofactor evidence="1 9">
        <name>pyridoxal 5'-phosphate</name>
        <dbReference type="ChEBI" id="CHEBI:597326"/>
    </cofactor>
</comment>
<dbReference type="EMBL" id="AAUX01000001">
    <property type="protein sequence ID" value="EAV47157.1"/>
    <property type="molecule type" value="Genomic_DNA"/>
</dbReference>
<sequence length="367" mass="41098">MNSIKVASYIESIEPYQGGLPIKEVARKLNIAEKNIIKLASNENPLGISPLAKKAITEALSEVQRYPDGNGFYLKDALSQKFNLNPDQLILGNGSNDILELVARTFLSVDDEAIYSEHAFAVYPLVVKSVGAIGREIPARNYQHDLDSFRGAITKKTKVIFIANPNNPTGTLIPKDQIQDFLNNVPSNIIVVLDEAYDEYLDEENKSIAFGWLTTYKNLIISRSFSKAYGLAGLRVGFGAGCNTLIELMNRIRQPFNVNFIAQQAAIASLHDEDFIRLSRKINNDGMNQIVLAFDSLGIKYIPSHGNFVSFKLEDETDAMLYYQHLLKNGIILRPIANYKLPEFLRVSVGLKEENDQFIKFLSNCKL</sequence>
<dbReference type="Gene3D" id="3.40.640.10">
    <property type="entry name" value="Type I PLP-dependent aspartate aminotransferase-like (Major domain)"/>
    <property type="match status" value="1"/>
</dbReference>
<dbReference type="GO" id="GO:0030170">
    <property type="term" value="F:pyridoxal phosphate binding"/>
    <property type="evidence" value="ECO:0007669"/>
    <property type="project" value="InterPro"/>
</dbReference>
<evidence type="ECO:0000256" key="2">
    <source>
        <dbReference type="ARBA" id="ARBA00005011"/>
    </source>
</evidence>
<protein>
    <recommendedName>
        <fullName evidence="9">Histidinol-phosphate aminotransferase</fullName>
        <ecNumber evidence="9">2.6.1.9</ecNumber>
    </recommendedName>
    <alternativeName>
        <fullName evidence="9">Imidazole acetol-phosphate transaminase</fullName>
    </alternativeName>
</protein>
<dbReference type="PANTHER" id="PTHR43643">
    <property type="entry name" value="HISTIDINOL-PHOSPHATE AMINOTRANSFERASE 2"/>
    <property type="match status" value="1"/>
</dbReference>
<gene>
    <name evidence="9" type="primary">hisC</name>
    <name evidence="11" type="ORF">MB2181_03750</name>
</gene>
<dbReference type="SUPFAM" id="SSF53383">
    <property type="entry name" value="PLP-dependent transferases"/>
    <property type="match status" value="1"/>
</dbReference>
<dbReference type="InterPro" id="IPR004838">
    <property type="entry name" value="NHTrfase_class1_PyrdxlP-BS"/>
</dbReference>
<organism evidence="11 12">
    <name type="scientific">Methylophilales bacterium HTCC2181</name>
    <dbReference type="NCBI Taxonomy" id="383631"/>
    <lineage>
        <taxon>Bacteria</taxon>
        <taxon>Pseudomonadati</taxon>
        <taxon>Pseudomonadota</taxon>
        <taxon>Betaproteobacteria</taxon>
        <taxon>Nitrosomonadales</taxon>
        <taxon>OM43 clade</taxon>
    </lineage>
</organism>
<keyword evidence="9" id="KW-0028">Amino-acid biosynthesis</keyword>
<name>A0P6J7_9PROT</name>
<keyword evidence="5 9" id="KW-0032">Aminotransferase</keyword>
<feature type="modified residue" description="N6-(pyridoxal phosphate)lysine" evidence="9">
    <location>
        <position position="227"/>
    </location>
</feature>
<evidence type="ECO:0000256" key="9">
    <source>
        <dbReference type="HAMAP-Rule" id="MF_01023"/>
    </source>
</evidence>
<dbReference type="GO" id="GO:0000105">
    <property type="term" value="P:L-histidine biosynthetic process"/>
    <property type="evidence" value="ECO:0007669"/>
    <property type="project" value="UniProtKB-UniRule"/>
</dbReference>
<keyword evidence="7 9" id="KW-0663">Pyridoxal phosphate</keyword>
<dbReference type="HAMAP" id="MF_01023">
    <property type="entry name" value="HisC_aminotrans_2"/>
    <property type="match status" value="1"/>
</dbReference>
<comment type="pathway">
    <text evidence="2 9">Amino-acid biosynthesis; L-histidine biosynthesis; L-histidine from 5-phospho-alpha-D-ribose 1-diphosphate: step 7/9.</text>
</comment>
<dbReference type="InterPro" id="IPR004839">
    <property type="entry name" value="Aminotransferase_I/II_large"/>
</dbReference>
<comment type="subunit">
    <text evidence="4 9">Homodimer.</text>
</comment>
<feature type="domain" description="Aminotransferase class I/classII large" evidence="10">
    <location>
        <begin position="35"/>
        <end position="359"/>
    </location>
</feature>
<dbReference type="CDD" id="cd00609">
    <property type="entry name" value="AAT_like"/>
    <property type="match status" value="1"/>
</dbReference>
<keyword evidence="9" id="KW-0368">Histidine biosynthesis</keyword>
<evidence type="ECO:0000256" key="7">
    <source>
        <dbReference type="ARBA" id="ARBA00022898"/>
    </source>
</evidence>
<comment type="similarity">
    <text evidence="3 9">Belongs to the class-II pyridoxal-phosphate-dependent aminotransferase family. Histidinol-phosphate aminotransferase subfamily.</text>
</comment>
<dbReference type="AlphaFoldDB" id="A0P6J7"/>
<evidence type="ECO:0000256" key="3">
    <source>
        <dbReference type="ARBA" id="ARBA00007970"/>
    </source>
</evidence>
<accession>A0P6J7</accession>
<dbReference type="InterPro" id="IPR005861">
    <property type="entry name" value="HisP_aminotrans"/>
</dbReference>
<proteinExistence type="inferred from homology"/>
<dbReference type="InterPro" id="IPR015421">
    <property type="entry name" value="PyrdxlP-dep_Trfase_major"/>
</dbReference>
<reference evidence="11 12" key="1">
    <citation type="submission" date="2006-11" db="EMBL/GenBank/DDBJ databases">
        <authorList>
            <person name="Giovannoni S."/>
            <person name="Vergin K."/>
            <person name="Ferriera S."/>
            <person name="Johnson J."/>
            <person name="Kravitz S."/>
            <person name="Beeson K."/>
            <person name="Sutton G."/>
            <person name="Rogers Y.-H."/>
            <person name="Friedman R."/>
            <person name="Frazier M."/>
            <person name="Venter J.C."/>
        </authorList>
    </citation>
    <scope>NUCLEOTIDE SEQUENCE [LARGE SCALE GENOMIC DNA]</scope>
    <source>
        <strain evidence="11 12">HTCC2181</strain>
    </source>
</reference>
<evidence type="ECO:0000256" key="1">
    <source>
        <dbReference type="ARBA" id="ARBA00001933"/>
    </source>
</evidence>
<comment type="catalytic activity">
    <reaction evidence="8 9">
        <text>L-histidinol phosphate + 2-oxoglutarate = 3-(imidazol-4-yl)-2-oxopropyl phosphate + L-glutamate</text>
        <dbReference type="Rhea" id="RHEA:23744"/>
        <dbReference type="ChEBI" id="CHEBI:16810"/>
        <dbReference type="ChEBI" id="CHEBI:29985"/>
        <dbReference type="ChEBI" id="CHEBI:57766"/>
        <dbReference type="ChEBI" id="CHEBI:57980"/>
        <dbReference type="EC" id="2.6.1.9"/>
    </reaction>
</comment>
<evidence type="ECO:0000256" key="5">
    <source>
        <dbReference type="ARBA" id="ARBA00022576"/>
    </source>
</evidence>
<dbReference type="Proteomes" id="UP000054262">
    <property type="component" value="Unassembled WGS sequence"/>
</dbReference>
<dbReference type="NCBIfam" id="TIGR01141">
    <property type="entry name" value="hisC"/>
    <property type="match status" value="1"/>
</dbReference>
<dbReference type="GO" id="GO:0004400">
    <property type="term" value="F:histidinol-phosphate transaminase activity"/>
    <property type="evidence" value="ECO:0007669"/>
    <property type="project" value="UniProtKB-UniRule"/>
</dbReference>
<evidence type="ECO:0000256" key="6">
    <source>
        <dbReference type="ARBA" id="ARBA00022679"/>
    </source>
</evidence>
<dbReference type="InterPro" id="IPR050106">
    <property type="entry name" value="HistidinolP_aminotransfase"/>
</dbReference>
<keyword evidence="6 9" id="KW-0808">Transferase</keyword>
<dbReference type="InterPro" id="IPR015422">
    <property type="entry name" value="PyrdxlP-dep_Trfase_small"/>
</dbReference>
<dbReference type="UniPathway" id="UPA00031">
    <property type="reaction ID" value="UER00012"/>
</dbReference>
<evidence type="ECO:0000313" key="12">
    <source>
        <dbReference type="Proteomes" id="UP000054262"/>
    </source>
</evidence>
<evidence type="ECO:0000313" key="11">
    <source>
        <dbReference type="EMBL" id="EAV47157.1"/>
    </source>
</evidence>
<evidence type="ECO:0000259" key="10">
    <source>
        <dbReference type="Pfam" id="PF00155"/>
    </source>
</evidence>
<comment type="caution">
    <text evidence="11">The sequence shown here is derived from an EMBL/GenBank/DDBJ whole genome shotgun (WGS) entry which is preliminary data.</text>
</comment>
<dbReference type="InterPro" id="IPR015424">
    <property type="entry name" value="PyrdxlP-dep_Trfase"/>
</dbReference>
<dbReference type="EC" id="2.6.1.9" evidence="9"/>
<dbReference type="PROSITE" id="PS00105">
    <property type="entry name" value="AA_TRANSFER_CLASS_1"/>
    <property type="match status" value="1"/>
</dbReference>
<dbReference type="PANTHER" id="PTHR43643:SF3">
    <property type="entry name" value="HISTIDINOL-PHOSPHATE AMINOTRANSFERASE"/>
    <property type="match status" value="1"/>
</dbReference>
<dbReference type="Pfam" id="PF00155">
    <property type="entry name" value="Aminotran_1_2"/>
    <property type="match status" value="1"/>
</dbReference>
<dbReference type="OrthoDB" id="9813612at2"/>
<dbReference type="Gene3D" id="3.90.1150.10">
    <property type="entry name" value="Aspartate Aminotransferase, domain 1"/>
    <property type="match status" value="1"/>
</dbReference>
<evidence type="ECO:0000256" key="4">
    <source>
        <dbReference type="ARBA" id="ARBA00011738"/>
    </source>
</evidence>
<keyword evidence="12" id="KW-1185">Reference proteome</keyword>